<sequence length="189" mass="20478">MKVVQIKEAGQRDACLARLCAEVYGQAAGLTPLVVFTGVRNVLFKQEVARLLAGVDSSGKPLALVLLVLDEAGEGMTITHTCELDSDGASQRLISELTLKAPLRVDVDSPEQQAFYQGCGIKRWFEAQDGQLIGLSGRHPAGSRDELAATVALDETLILRRFKHDAKAFEVAKQDFLNGLQAFPSRIKA</sequence>
<protein>
    <submittedName>
        <fullName evidence="1">Uncharacterized protein</fullName>
    </submittedName>
</protein>
<gene>
    <name evidence="1" type="ORF">HW452_12505</name>
</gene>
<comment type="caution">
    <text evidence="1">The sequence shown here is derived from an EMBL/GenBank/DDBJ whole genome shotgun (WGS) entry which is preliminary data.</text>
</comment>
<dbReference type="EMBL" id="JABYQT010000007">
    <property type="protein sequence ID" value="MBZ5488345.1"/>
    <property type="molecule type" value="Genomic_DNA"/>
</dbReference>
<evidence type="ECO:0000313" key="1">
    <source>
        <dbReference type="EMBL" id="MBZ5488345.1"/>
    </source>
</evidence>
<name>A0ACC5VVS4_9GAMM</name>
<organism evidence="1 2">
    <name type="scientific">Vreelandella aquamarina</name>
    <dbReference type="NCBI Taxonomy" id="77097"/>
    <lineage>
        <taxon>Bacteria</taxon>
        <taxon>Pseudomonadati</taxon>
        <taxon>Pseudomonadota</taxon>
        <taxon>Gammaproteobacteria</taxon>
        <taxon>Oceanospirillales</taxon>
        <taxon>Halomonadaceae</taxon>
        <taxon>Vreelandella</taxon>
    </lineage>
</organism>
<reference evidence="1" key="1">
    <citation type="submission" date="2020-06" db="EMBL/GenBank/DDBJ databases">
        <title>Whole Genome Sequence of Halomonas aquamarina MB598.</title>
        <authorList>
            <person name="Pervaiz M."/>
            <person name="Fariq A."/>
            <person name="Yasmin A."/>
            <person name="Welch M."/>
        </authorList>
    </citation>
    <scope>NUCLEOTIDE SEQUENCE</scope>
    <source>
        <strain evidence="1">MB598</strain>
    </source>
</reference>
<proteinExistence type="predicted"/>
<keyword evidence="2" id="KW-1185">Reference proteome</keyword>
<accession>A0ACC5VVS4</accession>
<dbReference type="Proteomes" id="UP001319846">
    <property type="component" value="Unassembled WGS sequence"/>
</dbReference>
<evidence type="ECO:0000313" key="2">
    <source>
        <dbReference type="Proteomes" id="UP001319846"/>
    </source>
</evidence>